<reference evidence="5 6" key="1">
    <citation type="submission" date="2011-09" db="EMBL/GenBank/DDBJ databases">
        <title>The permanent draft genome of Caldithrix abyssi DSM 13497.</title>
        <authorList>
            <consortium name="US DOE Joint Genome Institute (JGI-PGF)"/>
            <person name="Lucas S."/>
            <person name="Han J."/>
            <person name="Lapidus A."/>
            <person name="Bruce D."/>
            <person name="Goodwin L."/>
            <person name="Pitluck S."/>
            <person name="Peters L."/>
            <person name="Kyrpides N."/>
            <person name="Mavromatis K."/>
            <person name="Ivanova N."/>
            <person name="Mikhailova N."/>
            <person name="Chertkov O."/>
            <person name="Detter J.C."/>
            <person name="Tapia R."/>
            <person name="Han C."/>
            <person name="Land M."/>
            <person name="Hauser L."/>
            <person name="Markowitz V."/>
            <person name="Cheng J.-F."/>
            <person name="Hugenholtz P."/>
            <person name="Woyke T."/>
            <person name="Wu D."/>
            <person name="Spring S."/>
            <person name="Brambilla E."/>
            <person name="Klenk H.-P."/>
            <person name="Eisen J.A."/>
        </authorList>
    </citation>
    <scope>NUCLEOTIDE SEQUENCE [LARGE SCALE GENOMIC DNA]</scope>
    <source>
        <strain evidence="5 6">DSM 13497</strain>
    </source>
</reference>
<dbReference type="RefSeq" id="WP_006927658.1">
    <property type="nucleotide sequence ID" value="NZ_CM001402.1"/>
</dbReference>
<protein>
    <submittedName>
        <fullName evidence="4">ADP-ribose pyrophosphatase/8-oxo-dGTP diphosphatase</fullName>
    </submittedName>
    <submittedName>
        <fullName evidence="5">NUDIX hydrolase</fullName>
    </submittedName>
</protein>
<keyword evidence="6" id="KW-1185">Reference proteome</keyword>
<evidence type="ECO:0000256" key="2">
    <source>
        <dbReference type="RuleBase" id="RU003476"/>
    </source>
</evidence>
<dbReference type="PRINTS" id="PR00502">
    <property type="entry name" value="NUDIXFAMILY"/>
</dbReference>
<name>H1XVQ6_CALAY</name>
<dbReference type="PaxDb" id="880073-Calab_0999"/>
<dbReference type="InterPro" id="IPR000086">
    <property type="entry name" value="NUDIX_hydrolase_dom"/>
</dbReference>
<reference evidence="4 7" key="2">
    <citation type="submission" date="2016-11" db="EMBL/GenBank/DDBJ databases">
        <title>Genomic analysis of Caldithrix abyssi and proposal of a novel bacterial phylum Caldithrichaeota.</title>
        <authorList>
            <person name="Kublanov I."/>
            <person name="Sigalova O."/>
            <person name="Gavrilov S."/>
            <person name="Lebedinsky A."/>
            <person name="Ivanova N."/>
            <person name="Daum C."/>
            <person name="Reddy T."/>
            <person name="Klenk H.P."/>
            <person name="Goker M."/>
            <person name="Reva O."/>
            <person name="Miroshnichenko M."/>
            <person name="Kyprides N."/>
            <person name="Woyke T."/>
            <person name="Gelfand M."/>
        </authorList>
    </citation>
    <scope>NUCLEOTIDE SEQUENCE [LARGE SCALE GENOMIC DNA]</scope>
    <source>
        <strain evidence="4 7">LF13</strain>
    </source>
</reference>
<feature type="domain" description="Nudix hydrolase" evidence="3">
    <location>
        <begin position="6"/>
        <end position="137"/>
    </location>
</feature>
<dbReference type="CDD" id="cd04673">
    <property type="entry name" value="NUDIX_ADPRase"/>
    <property type="match status" value="1"/>
</dbReference>
<dbReference type="PROSITE" id="PS00893">
    <property type="entry name" value="NUDIX_BOX"/>
    <property type="match status" value="1"/>
</dbReference>
<dbReference type="HOGENOM" id="CLU_037162_20_2_0"/>
<dbReference type="PANTHER" id="PTHR43736">
    <property type="entry name" value="ADP-RIBOSE PYROPHOSPHATASE"/>
    <property type="match status" value="1"/>
</dbReference>
<dbReference type="AlphaFoldDB" id="H1XVQ6"/>
<dbReference type="PROSITE" id="PS51462">
    <property type="entry name" value="NUDIX"/>
    <property type="match status" value="1"/>
</dbReference>
<dbReference type="InterPro" id="IPR015797">
    <property type="entry name" value="NUDIX_hydrolase-like_dom_sf"/>
</dbReference>
<dbReference type="EMBL" id="CM001402">
    <property type="protein sequence ID" value="EHO40633.1"/>
    <property type="molecule type" value="Genomic_DNA"/>
</dbReference>
<gene>
    <name evidence="4" type="ORF">Cabys_4166</name>
    <name evidence="5" type="ORF">Calab_0999</name>
</gene>
<organism evidence="5 6">
    <name type="scientific">Caldithrix abyssi DSM 13497</name>
    <dbReference type="NCBI Taxonomy" id="880073"/>
    <lineage>
        <taxon>Bacteria</taxon>
        <taxon>Pseudomonadati</taxon>
        <taxon>Calditrichota</taxon>
        <taxon>Calditrichia</taxon>
        <taxon>Calditrichales</taxon>
        <taxon>Calditrichaceae</taxon>
        <taxon>Caldithrix</taxon>
    </lineage>
</organism>
<evidence type="ECO:0000256" key="1">
    <source>
        <dbReference type="ARBA" id="ARBA00022801"/>
    </source>
</evidence>
<keyword evidence="1 2" id="KW-0378">Hydrolase</keyword>
<dbReference type="PANTHER" id="PTHR43736:SF1">
    <property type="entry name" value="DIHYDRONEOPTERIN TRIPHOSPHATE DIPHOSPHATASE"/>
    <property type="match status" value="1"/>
</dbReference>
<dbReference type="Proteomes" id="UP000183868">
    <property type="component" value="Chromosome"/>
</dbReference>
<evidence type="ECO:0000259" key="3">
    <source>
        <dbReference type="PROSITE" id="PS51462"/>
    </source>
</evidence>
<dbReference type="Pfam" id="PF00293">
    <property type="entry name" value="NUDIX"/>
    <property type="match status" value="1"/>
</dbReference>
<sequence>MAEQSYPQIGVGAVVIKDGKVLLVKRKNPPAKDQWAIPGGRLKLGETLKEACQRELLEETGIKAKVQELIYAFEVIERNPNNQIRFHYVILDFWADYLEGRAAAGDDASEVGWFDSEMLKKMDINPYTKKLLKEKLKFY</sequence>
<dbReference type="InterPro" id="IPR020476">
    <property type="entry name" value="Nudix_hydrolase"/>
</dbReference>
<dbReference type="KEGG" id="caby:Cabys_4166"/>
<evidence type="ECO:0000313" key="6">
    <source>
        <dbReference type="Proteomes" id="UP000004671"/>
    </source>
</evidence>
<dbReference type="InterPro" id="IPR020084">
    <property type="entry name" value="NUDIX_hydrolase_CS"/>
</dbReference>
<dbReference type="GO" id="GO:0016787">
    <property type="term" value="F:hydrolase activity"/>
    <property type="evidence" value="ECO:0007669"/>
    <property type="project" value="UniProtKB-KW"/>
</dbReference>
<evidence type="ECO:0000313" key="5">
    <source>
        <dbReference type="EMBL" id="EHO40633.1"/>
    </source>
</evidence>
<dbReference type="Gene3D" id="3.90.79.10">
    <property type="entry name" value="Nucleoside Triphosphate Pyrophosphohydrolase"/>
    <property type="match status" value="1"/>
</dbReference>
<dbReference type="OrthoDB" id="9761969at2"/>
<evidence type="ECO:0000313" key="7">
    <source>
        <dbReference type="Proteomes" id="UP000183868"/>
    </source>
</evidence>
<dbReference type="STRING" id="880073.Cabys_4166"/>
<dbReference type="EMBL" id="CP018099">
    <property type="protein sequence ID" value="APF20911.1"/>
    <property type="molecule type" value="Genomic_DNA"/>
</dbReference>
<dbReference type="eggNOG" id="COG1051">
    <property type="taxonomic scope" value="Bacteria"/>
</dbReference>
<proteinExistence type="inferred from homology"/>
<comment type="similarity">
    <text evidence="2">Belongs to the Nudix hydrolase family.</text>
</comment>
<dbReference type="FunCoup" id="H1XVQ6">
    <property type="interactions" value="21"/>
</dbReference>
<dbReference type="InParanoid" id="H1XVQ6"/>
<dbReference type="Proteomes" id="UP000004671">
    <property type="component" value="Chromosome"/>
</dbReference>
<accession>H1XVQ6</accession>
<dbReference type="SUPFAM" id="SSF55811">
    <property type="entry name" value="Nudix"/>
    <property type="match status" value="1"/>
</dbReference>
<evidence type="ECO:0000313" key="4">
    <source>
        <dbReference type="EMBL" id="APF20911.1"/>
    </source>
</evidence>